<dbReference type="GO" id="GO:0005694">
    <property type="term" value="C:chromosome"/>
    <property type="evidence" value="ECO:0007669"/>
    <property type="project" value="UniProtKB-SubCell"/>
</dbReference>
<keyword evidence="7" id="KW-1185">Reference proteome</keyword>
<organism evidence="7 8">
    <name type="scientific">Haemonchus contortus</name>
    <name type="common">Barber pole worm</name>
    <dbReference type="NCBI Taxonomy" id="6289"/>
    <lineage>
        <taxon>Eukaryota</taxon>
        <taxon>Metazoa</taxon>
        <taxon>Ecdysozoa</taxon>
        <taxon>Nematoda</taxon>
        <taxon>Chromadorea</taxon>
        <taxon>Rhabditida</taxon>
        <taxon>Rhabditina</taxon>
        <taxon>Rhabditomorpha</taxon>
        <taxon>Strongyloidea</taxon>
        <taxon>Trichostrongylidae</taxon>
        <taxon>Haemonchus</taxon>
    </lineage>
</organism>
<evidence type="ECO:0000256" key="3">
    <source>
        <dbReference type="ARBA" id="ARBA00007147"/>
    </source>
</evidence>
<dbReference type="WBParaSite" id="HCON_00023090-00001">
    <property type="protein sequence ID" value="HCON_00023090-00001"/>
    <property type="gene ID" value="HCON_00023090"/>
</dbReference>
<proteinExistence type="inferred from homology"/>
<evidence type="ECO:0000259" key="6">
    <source>
        <dbReference type="Pfam" id="PF25756"/>
    </source>
</evidence>
<accession>A0A7I5E666</accession>
<protein>
    <submittedName>
        <fullName evidence="8">Midasin</fullName>
    </submittedName>
</protein>
<dbReference type="AlphaFoldDB" id="A0A7I5E666"/>
<dbReference type="GO" id="GO:0034472">
    <property type="term" value="P:snRNA 3'-end processing"/>
    <property type="evidence" value="ECO:0007669"/>
    <property type="project" value="InterPro"/>
</dbReference>
<comment type="subcellular location">
    <subcellularLocation>
        <location evidence="2">Chromosome</location>
    </subcellularLocation>
    <subcellularLocation>
        <location evidence="1">Nucleus</location>
    </subcellularLocation>
</comment>
<dbReference type="Pfam" id="PF25756">
    <property type="entry name" value="TPR_INTS8"/>
    <property type="match status" value="1"/>
</dbReference>
<evidence type="ECO:0000313" key="7">
    <source>
        <dbReference type="Proteomes" id="UP000025227"/>
    </source>
</evidence>
<dbReference type="PANTHER" id="PTHR13350:SF1">
    <property type="entry name" value="INTEGRATOR COMPLEX SUBUNIT 8"/>
    <property type="match status" value="1"/>
</dbReference>
<evidence type="ECO:0000256" key="5">
    <source>
        <dbReference type="ARBA" id="ARBA00023242"/>
    </source>
</evidence>
<evidence type="ECO:0000256" key="1">
    <source>
        <dbReference type="ARBA" id="ARBA00004123"/>
    </source>
</evidence>
<dbReference type="OMA" id="QLECWHA"/>
<name>A0A7I5E666_HAECO</name>
<dbReference type="Proteomes" id="UP000025227">
    <property type="component" value="Unplaced"/>
</dbReference>
<dbReference type="InterPro" id="IPR057980">
    <property type="entry name" value="TPR_INTS8"/>
</dbReference>
<evidence type="ECO:0000313" key="8">
    <source>
        <dbReference type="WBParaSite" id="HCON_00023090-00001"/>
    </source>
</evidence>
<keyword evidence="4" id="KW-0158">Chromosome</keyword>
<dbReference type="InterPro" id="IPR038751">
    <property type="entry name" value="INTS8"/>
</dbReference>
<evidence type="ECO:0000256" key="4">
    <source>
        <dbReference type="ARBA" id="ARBA00022454"/>
    </source>
</evidence>
<comment type="similarity">
    <text evidence="3">Belongs to the Integrator subunit 8 family.</text>
</comment>
<dbReference type="OrthoDB" id="5782487at2759"/>
<dbReference type="PANTHER" id="PTHR13350">
    <property type="entry name" value="INTEGRATOR COMPLEX SUBUNIT 8"/>
    <property type="match status" value="1"/>
</dbReference>
<reference evidence="8" key="1">
    <citation type="submission" date="2020-12" db="UniProtKB">
        <authorList>
            <consortium name="WormBaseParasite"/>
        </authorList>
    </citation>
    <scope>IDENTIFICATION</scope>
    <source>
        <strain evidence="8">MHco3</strain>
    </source>
</reference>
<keyword evidence="5" id="KW-0539">Nucleus</keyword>
<dbReference type="GO" id="GO:0032039">
    <property type="term" value="C:integrator complex"/>
    <property type="evidence" value="ECO:0007669"/>
    <property type="project" value="TreeGrafter"/>
</dbReference>
<feature type="domain" description="INTS8 TPR repeats" evidence="6">
    <location>
        <begin position="466"/>
        <end position="950"/>
    </location>
</feature>
<evidence type="ECO:0000256" key="2">
    <source>
        <dbReference type="ARBA" id="ARBA00004286"/>
    </source>
</evidence>
<sequence>MEIVETIQNLNEYWGPPSLNWFDYFVDGQKLSKLLNEPGNKETVGELALQFAEQVAFTQKEAEVMITKAFPSEDVQFTHRKAACLLLCAIACFAYVEWDIEYLIDKYNEILSVRILVENFLGLCRTSENPSDVVFAEWLFARWAMCIDRRFRIPPPPAKQTVNNPLLVPDLHLTKHENIRKMVVDTRTWLPQAIASLEKYIAEPSDLVVPKMQCFLSPFLEKGGMSLSVGIIGSNVLCQWAPSPDLSLAVTKIPAADVVSVSRFDLLQFHFANGAVDLAQELLKLMTLPSTQLPLFCVDNKLLHGYYLALNVPSPLPPVPTTVKEFVPDQKLLTDDSSVFRRSRMWRLRATKRTSGQLQVAFRSENAAKDVIEGIATCFRQRLTEKVVQQRFIKSLQRQLTSVRDPVKRRRIDALLLFLCATVVGMREELLRCGWDSPSRLRVLASQAPRTVTPPLKAQIVKLIVASDNPFWTVVTSFNAVELKQAMSKMERFVRPFMFTMPEMLAEFVLITRPINELHAVLLAKLNQLAEMRNRTEWDAQCSIYWAEFGLPVQSSQMVMLTEAVKVQAQCYSSRALSHEEPDAVEDERQLRSLKKLFKMNAETDSLKIQGGVAFAAQTFARALNAEDWDFVTSEVKFLSITTTMAQLLAAYLMSSAPGKDASQLRKVCDTLNAHITPMFDQPNRNGRRDVNRGRDRDERDRAANVIELWRFLRLIRNESLLSLLITYFGYLFNRALLAKKRPHLRMSLPLGEIFGHESELSHLNILAVQEMLEMFFQNAFAINPAYPLWLRSAADFRYGRGLLNEAGILYMEYLLASRHPLLSSPQESQVEDLIWRRLRVCLSHSQYYYLAALVCQLIEHKREEEYIKAMELIFSQVSLDAGANYSCMVFDNTLAELLSDVYERNHMMPSVDVLYSFAYRSCMNPEGRDVLSREQSRRSQRLLRTLAAQLFDVHF</sequence>